<reference evidence="1" key="1">
    <citation type="submission" date="2014-11" db="EMBL/GenBank/DDBJ databases">
        <authorList>
            <person name="Amaro Gonzalez C."/>
        </authorList>
    </citation>
    <scope>NUCLEOTIDE SEQUENCE</scope>
</reference>
<reference evidence="1" key="2">
    <citation type="journal article" date="2015" name="Fish Shellfish Immunol.">
        <title>Early steps in the European eel (Anguilla anguilla)-Vibrio vulnificus interaction in the gills: Role of the RtxA13 toxin.</title>
        <authorList>
            <person name="Callol A."/>
            <person name="Pajuelo D."/>
            <person name="Ebbesson L."/>
            <person name="Teles M."/>
            <person name="MacKenzie S."/>
            <person name="Amaro C."/>
        </authorList>
    </citation>
    <scope>NUCLEOTIDE SEQUENCE</scope>
</reference>
<protein>
    <submittedName>
        <fullName evidence="1">Uncharacterized protein</fullName>
    </submittedName>
</protein>
<name>A0A0E9UF81_ANGAN</name>
<sequence>MEQYLWHNITFQHRTACMLMCIEF</sequence>
<evidence type="ECO:0000313" key="1">
    <source>
        <dbReference type="EMBL" id="JAH63875.1"/>
    </source>
</evidence>
<organism evidence="1">
    <name type="scientific">Anguilla anguilla</name>
    <name type="common">European freshwater eel</name>
    <name type="synonym">Muraena anguilla</name>
    <dbReference type="NCBI Taxonomy" id="7936"/>
    <lineage>
        <taxon>Eukaryota</taxon>
        <taxon>Metazoa</taxon>
        <taxon>Chordata</taxon>
        <taxon>Craniata</taxon>
        <taxon>Vertebrata</taxon>
        <taxon>Euteleostomi</taxon>
        <taxon>Actinopterygii</taxon>
        <taxon>Neopterygii</taxon>
        <taxon>Teleostei</taxon>
        <taxon>Anguilliformes</taxon>
        <taxon>Anguillidae</taxon>
        <taxon>Anguilla</taxon>
    </lineage>
</organism>
<dbReference type="AlphaFoldDB" id="A0A0E9UF81"/>
<proteinExistence type="predicted"/>
<accession>A0A0E9UF81</accession>
<dbReference type="EMBL" id="GBXM01044702">
    <property type="protein sequence ID" value="JAH63875.1"/>
    <property type="molecule type" value="Transcribed_RNA"/>
</dbReference>